<feature type="non-terminal residue" evidence="3">
    <location>
        <position position="1"/>
    </location>
</feature>
<dbReference type="Pfam" id="PF00271">
    <property type="entry name" value="Helicase_C"/>
    <property type="match status" value="1"/>
</dbReference>
<dbReference type="InterPro" id="IPR014001">
    <property type="entry name" value="Helicase_ATP-bd"/>
</dbReference>
<dbReference type="PROSITE" id="PS51192">
    <property type="entry name" value="HELICASE_ATP_BIND_1"/>
    <property type="match status" value="1"/>
</dbReference>
<proteinExistence type="predicted"/>
<dbReference type="GO" id="GO:0005524">
    <property type="term" value="F:ATP binding"/>
    <property type="evidence" value="ECO:0007669"/>
    <property type="project" value="InterPro"/>
</dbReference>
<dbReference type="PROSITE" id="PS51194">
    <property type="entry name" value="HELICASE_CTER"/>
    <property type="match status" value="1"/>
</dbReference>
<dbReference type="GO" id="GO:0016887">
    <property type="term" value="F:ATP hydrolysis activity"/>
    <property type="evidence" value="ECO:0007669"/>
    <property type="project" value="TreeGrafter"/>
</dbReference>
<dbReference type="Gene3D" id="3.40.50.300">
    <property type="entry name" value="P-loop containing nucleotide triphosphate hydrolases"/>
    <property type="match status" value="2"/>
</dbReference>
<feature type="domain" description="Helicase ATP-binding" evidence="1">
    <location>
        <begin position="143"/>
        <end position="298"/>
    </location>
</feature>
<dbReference type="GO" id="GO:0003677">
    <property type="term" value="F:DNA binding"/>
    <property type="evidence" value="ECO:0007669"/>
    <property type="project" value="InterPro"/>
</dbReference>
<evidence type="ECO:0000313" key="4">
    <source>
        <dbReference type="Proteomes" id="UP000218598"/>
    </source>
</evidence>
<dbReference type="Gene3D" id="3.30.870.10">
    <property type="entry name" value="Endonuclease Chain A"/>
    <property type="match status" value="1"/>
</dbReference>
<dbReference type="SMART" id="SM00490">
    <property type="entry name" value="HELICc"/>
    <property type="match status" value="1"/>
</dbReference>
<dbReference type="RefSeq" id="WP_096197513.1">
    <property type="nucleotide sequence ID" value="NZ_NRGR01000022.1"/>
</dbReference>
<dbReference type="InterPro" id="IPR052511">
    <property type="entry name" value="ATP-dep_Helicase"/>
</dbReference>
<evidence type="ECO:0000313" key="3">
    <source>
        <dbReference type="EMBL" id="PCC38481.1"/>
    </source>
</evidence>
<comment type="caution">
    <text evidence="3">The sequence shown here is derived from an EMBL/GenBank/DDBJ whole genome shotgun (WGS) entry which is preliminary data.</text>
</comment>
<dbReference type="OrthoDB" id="9776021at2"/>
<dbReference type="PANTHER" id="PTHR47962">
    <property type="entry name" value="ATP-DEPENDENT HELICASE LHR-RELATED-RELATED"/>
    <property type="match status" value="1"/>
</dbReference>
<dbReference type="PANTHER" id="PTHR47962:SF7">
    <property type="entry name" value="MITOCHONDRIAL ATP-DEPENDENT HELICASE IRC3-RELATED"/>
    <property type="match status" value="1"/>
</dbReference>
<dbReference type="Pfam" id="PF11907">
    <property type="entry name" value="DUF3427"/>
    <property type="match status" value="1"/>
</dbReference>
<evidence type="ECO:0000259" key="2">
    <source>
        <dbReference type="PROSITE" id="PS51194"/>
    </source>
</evidence>
<keyword evidence="3" id="KW-0378">Hydrolase</keyword>
<name>A0A2A3YGU1_9MICO</name>
<keyword evidence="3" id="KW-0347">Helicase</keyword>
<dbReference type="SMART" id="SM00487">
    <property type="entry name" value="DEXDc"/>
    <property type="match status" value="1"/>
</dbReference>
<dbReference type="EMBL" id="NRGR01000022">
    <property type="protein sequence ID" value="PCC38481.1"/>
    <property type="molecule type" value="Genomic_DNA"/>
</dbReference>
<dbReference type="InterPro" id="IPR006935">
    <property type="entry name" value="Helicase/UvrB_N"/>
</dbReference>
<sequence length="866" mass="97356">TTNREEPDYFVRELGAEVRVNYDSQSTHLHAKAWMFHRKSDFPTAYVGSSNMSRAALVDGLEWNVRLSKHATPTLLDKFSSTFATYWDDPAFAPYDPDTDAEYLDQMLAKNGARRSDGEVNVSLLDVRPYPHQQIMLDDLQSERETHDRHRNLLIAATGTGKTVIAALDYKRLAAGGPQPSLLFIAHRKEILEQALRTYREVLKDGAFGELFVDGARPTRGRHVFASVQSISREAELERWAPDHFDIVVVDEFHHAEATTYRRLLDHFAPRELLGLTATPERADGVNVANYYFDGRSASELRLWDALKADLLVPFHYFGTADGCDLQGIRFTRGRYDLEQLSAVYTGNDARARIVLQTVADKITDPTRMKALGFCVSVDHAHYMADVFNAAGIPSLALSGESRSGERREGLQRLRDGEIACIFAVDIFNEGLDIPMIDTVLMLRPTQSATIFLQQLGRGLRRTEGKAVLTVLDFVGLQHENFRFDLKYRALTGLSRNRLEKSIRNKFPFLPPGSQIVFDEVSEEIVLRNVRQQLRLSTKDLVADVRQHLPEETSPSRYALGSYLHDAERSLADIYGSSDRAFQGEKQPASWKALVDWAFPSDAVRVADPEVTPLFKKVTNLAHVDDQHRIDRYRELLTAHALPGDLEVDLTAAMLYFTFWPAGNSGGIRAGLDRLRSLPELVKEVTQILDYRETEIRTLPQPLPGALRISPLRSHAQYSREELLAGLGLGTLDPGAPGAIREGVKWIPSLRTDALLVTLKKSEADYSPTTLYHDYAINQELFHWESQSTTSASSPTGLRYQQHREQGSQVVLFVRRAKTGDIGTEPYTCLGTAQFQSCEGSKPMQIVWKLDRQAPVELYLEARAAA</sequence>
<dbReference type="CDD" id="cd18032">
    <property type="entry name" value="DEXHc_RE_I_III_res"/>
    <property type="match status" value="1"/>
</dbReference>
<dbReference type="InterPro" id="IPR021835">
    <property type="entry name" value="DUF3427"/>
</dbReference>
<dbReference type="InterPro" id="IPR027417">
    <property type="entry name" value="P-loop_NTPase"/>
</dbReference>
<organism evidence="3 4">
    <name type="scientific">Brachybacterium alimentarium</name>
    <dbReference type="NCBI Taxonomy" id="47845"/>
    <lineage>
        <taxon>Bacteria</taxon>
        <taxon>Bacillati</taxon>
        <taxon>Actinomycetota</taxon>
        <taxon>Actinomycetes</taxon>
        <taxon>Micrococcales</taxon>
        <taxon>Dermabacteraceae</taxon>
        <taxon>Brachybacterium</taxon>
    </lineage>
</organism>
<keyword evidence="3" id="KW-0547">Nucleotide-binding</keyword>
<keyword evidence="4" id="KW-1185">Reference proteome</keyword>
<reference evidence="3 4" key="1">
    <citation type="journal article" date="2017" name="Elife">
        <title>Extensive horizontal gene transfer in cheese-associated bacteria.</title>
        <authorList>
            <person name="Bonham K.S."/>
            <person name="Wolfe B.E."/>
            <person name="Dutton R.J."/>
        </authorList>
    </citation>
    <scope>NUCLEOTIDE SEQUENCE [LARGE SCALE GENOMIC DNA]</scope>
    <source>
        <strain evidence="3 4">341_9</strain>
    </source>
</reference>
<gene>
    <name evidence="3" type="ORF">CIK66_13725</name>
</gene>
<keyword evidence="3" id="KW-0067">ATP-binding</keyword>
<dbReference type="GO" id="GO:0004386">
    <property type="term" value="F:helicase activity"/>
    <property type="evidence" value="ECO:0007669"/>
    <property type="project" value="UniProtKB-KW"/>
</dbReference>
<dbReference type="Proteomes" id="UP000218598">
    <property type="component" value="Unassembled WGS sequence"/>
</dbReference>
<dbReference type="SUPFAM" id="SSF56024">
    <property type="entry name" value="Phospholipase D/nuclease"/>
    <property type="match status" value="1"/>
</dbReference>
<evidence type="ECO:0000259" key="1">
    <source>
        <dbReference type="PROSITE" id="PS51192"/>
    </source>
</evidence>
<dbReference type="Pfam" id="PF04851">
    <property type="entry name" value="ResIII"/>
    <property type="match status" value="1"/>
</dbReference>
<dbReference type="SUPFAM" id="SSF52540">
    <property type="entry name" value="P-loop containing nucleoside triphosphate hydrolases"/>
    <property type="match status" value="1"/>
</dbReference>
<feature type="domain" description="Helicase C-terminal" evidence="2">
    <location>
        <begin position="355"/>
        <end position="507"/>
    </location>
</feature>
<protein>
    <submittedName>
        <fullName evidence="3">Helicase</fullName>
    </submittedName>
</protein>
<dbReference type="CDD" id="cd18799">
    <property type="entry name" value="SF2_C_EcoAI-like"/>
    <property type="match status" value="1"/>
</dbReference>
<accession>A0A2A3YGU1</accession>
<dbReference type="AlphaFoldDB" id="A0A2A3YGU1"/>
<dbReference type="InterPro" id="IPR001650">
    <property type="entry name" value="Helicase_C-like"/>
</dbReference>